<dbReference type="AlphaFoldDB" id="U6MBQ4"/>
<dbReference type="EMBL" id="HG722095">
    <property type="protein sequence ID" value="CDJ61476.1"/>
    <property type="molecule type" value="Genomic_DNA"/>
</dbReference>
<keyword evidence="2" id="KW-1185">Reference proteome</keyword>
<dbReference type="Proteomes" id="UP000030763">
    <property type="component" value="Unassembled WGS sequence"/>
</dbReference>
<accession>U6MBQ4</accession>
<name>U6MBQ4_EIMMA</name>
<evidence type="ECO:0000313" key="1">
    <source>
        <dbReference type="EMBL" id="CDJ61476.1"/>
    </source>
</evidence>
<dbReference type="RefSeq" id="XP_013338126.1">
    <property type="nucleotide sequence ID" value="XM_013482672.1"/>
</dbReference>
<proteinExistence type="predicted"/>
<dbReference type="GeneID" id="25338133"/>
<reference evidence="1" key="1">
    <citation type="submission" date="2013-10" db="EMBL/GenBank/DDBJ databases">
        <title>Genomic analysis of the causative agents of coccidiosis in chickens.</title>
        <authorList>
            <person name="Reid A.J."/>
            <person name="Blake D."/>
            <person name="Billington K."/>
            <person name="Browne H."/>
            <person name="Dunn M."/>
            <person name="Hung S."/>
            <person name="Kawahara F."/>
            <person name="Miranda-Saavedra D."/>
            <person name="Mourier T."/>
            <person name="Nagra H."/>
            <person name="Otto T.D."/>
            <person name="Rawlings N."/>
            <person name="Sanchez A."/>
            <person name="Sanders M."/>
            <person name="Subramaniam C."/>
            <person name="Tay Y."/>
            <person name="Dear P."/>
            <person name="Doerig C."/>
            <person name="Gruber A."/>
            <person name="Parkinson J."/>
            <person name="Shirley M."/>
            <person name="Wan K.L."/>
            <person name="Berriman M."/>
            <person name="Tomley F."/>
            <person name="Pain A."/>
        </authorList>
    </citation>
    <scope>NUCLEOTIDE SEQUENCE [LARGE SCALE GENOMIC DNA]</scope>
    <source>
        <strain evidence="1">Weybridge</strain>
    </source>
</reference>
<sequence>MLNCHRNFELNFRDFGIPRERWGYEVRKYLTGEVITFGFHLYDTNVDLNEWNEGELVAYYLANVPVDIYEKLTRSGHLRFEKWEDAAEELRDVVGNWDEALKYYRRTQRELRHIPTTYGNHEHQKRTKGTQHWPAHQEERPLGALEKCVVGAEEWDTISPRVPRPTTRMELPLSNERLHRFVPGLAHLDV</sequence>
<dbReference type="VEuPathDB" id="ToxoDB:EMWEY_00041470"/>
<protein>
    <submittedName>
        <fullName evidence="1">Uncharacterized protein</fullName>
    </submittedName>
</protein>
<gene>
    <name evidence="1" type="ORF">EMWEY_00041470</name>
</gene>
<reference evidence="1" key="2">
    <citation type="submission" date="2013-10" db="EMBL/GenBank/DDBJ databases">
        <authorList>
            <person name="Aslett M."/>
        </authorList>
    </citation>
    <scope>NUCLEOTIDE SEQUENCE [LARGE SCALE GENOMIC DNA]</scope>
    <source>
        <strain evidence="1">Weybridge</strain>
    </source>
</reference>
<organism evidence="1 2">
    <name type="scientific">Eimeria maxima</name>
    <name type="common">Coccidian parasite</name>
    <dbReference type="NCBI Taxonomy" id="5804"/>
    <lineage>
        <taxon>Eukaryota</taxon>
        <taxon>Sar</taxon>
        <taxon>Alveolata</taxon>
        <taxon>Apicomplexa</taxon>
        <taxon>Conoidasida</taxon>
        <taxon>Coccidia</taxon>
        <taxon>Eucoccidiorida</taxon>
        <taxon>Eimeriorina</taxon>
        <taxon>Eimeriidae</taxon>
        <taxon>Eimeria</taxon>
    </lineage>
</organism>
<evidence type="ECO:0000313" key="2">
    <source>
        <dbReference type="Proteomes" id="UP000030763"/>
    </source>
</evidence>